<evidence type="ECO:0000313" key="3">
    <source>
        <dbReference type="EMBL" id="QXH53708.1"/>
    </source>
</evidence>
<dbReference type="EMBL" id="CP077076">
    <property type="protein sequence ID" value="QXH53708.1"/>
    <property type="molecule type" value="Genomic_DNA"/>
</dbReference>
<name>A0ABX8NBF4_9PSED</name>
<evidence type="ECO:0000259" key="2">
    <source>
        <dbReference type="Pfam" id="PF00419"/>
    </source>
</evidence>
<dbReference type="InterPro" id="IPR000259">
    <property type="entry name" value="Adhesion_dom_fimbrial"/>
</dbReference>
<dbReference type="PROSITE" id="PS51257">
    <property type="entry name" value="PROKAR_LIPOPROTEIN"/>
    <property type="match status" value="1"/>
</dbReference>
<accession>A0ABX8NBF4</accession>
<dbReference type="Proteomes" id="UP001046350">
    <property type="component" value="Chromosome"/>
</dbReference>
<sequence length="200" mass="20029">MTPPMKAIQYLMLTSAACLLANTAMAADGTIKFTGEITAASCVASAGAGSSVGGSQGQQIVDVNLGKVSVDALGGSAEGGLAAGTSINLNLDCGNTATNLTTVKFGFDPMSGSGVDPRNNNLLKTTGSAKGVGIGMYDQNSKLINLSANEAYSAPLTVSGEGAEAKYSAALNMRASYVANGEEIVPGTAEGTLPFTLTYE</sequence>
<protein>
    <submittedName>
        <fullName evidence="3">Type 1 fimbrial protein</fullName>
    </submittedName>
</protein>
<dbReference type="PANTHER" id="PTHR33420:SF26">
    <property type="entry name" value="FIMBRIAL SUBUNIT"/>
    <property type="match status" value="1"/>
</dbReference>
<dbReference type="Pfam" id="PF00419">
    <property type="entry name" value="Fimbrial"/>
    <property type="match status" value="1"/>
</dbReference>
<keyword evidence="4" id="KW-1185">Reference proteome</keyword>
<feature type="domain" description="Fimbrial-type adhesion" evidence="2">
    <location>
        <begin position="32"/>
        <end position="199"/>
    </location>
</feature>
<feature type="signal peptide" evidence="1">
    <location>
        <begin position="1"/>
        <end position="26"/>
    </location>
</feature>
<dbReference type="InterPro" id="IPR050263">
    <property type="entry name" value="Bact_Fimbrial_Adh_Pro"/>
</dbReference>
<reference evidence="3" key="1">
    <citation type="journal article" date="2021" name="Microorganisms">
        <title>The Ever-Expanding Pseudomonas Genus: Description of 43 New Species and Partition of the Pseudomonas putida Group.</title>
        <authorList>
            <person name="Girard L."/>
            <person name="Lood C."/>
            <person name="Hofte M."/>
            <person name="Vandamme P."/>
            <person name="Rokni-Zadeh H."/>
            <person name="van Noort V."/>
            <person name="Lavigne R."/>
            <person name="De Mot R."/>
        </authorList>
    </citation>
    <scope>NUCLEOTIDE SEQUENCE</scope>
    <source>
        <strain evidence="3">COW40</strain>
    </source>
</reference>
<evidence type="ECO:0000256" key="1">
    <source>
        <dbReference type="SAM" id="SignalP"/>
    </source>
</evidence>
<organism evidence="3 4">
    <name type="scientific">Pseudomonas fakonensis</name>
    <dbReference type="NCBI Taxonomy" id="2842355"/>
    <lineage>
        <taxon>Bacteria</taxon>
        <taxon>Pseudomonadati</taxon>
        <taxon>Pseudomonadota</taxon>
        <taxon>Gammaproteobacteria</taxon>
        <taxon>Pseudomonadales</taxon>
        <taxon>Pseudomonadaceae</taxon>
        <taxon>Pseudomonas</taxon>
    </lineage>
</organism>
<keyword evidence="1" id="KW-0732">Signal</keyword>
<gene>
    <name evidence="3" type="ORF">KSS94_11565</name>
</gene>
<evidence type="ECO:0000313" key="4">
    <source>
        <dbReference type="Proteomes" id="UP001046350"/>
    </source>
</evidence>
<feature type="chain" id="PRO_5047388532" evidence="1">
    <location>
        <begin position="27"/>
        <end position="200"/>
    </location>
</feature>
<dbReference type="PANTHER" id="PTHR33420">
    <property type="entry name" value="FIMBRIAL SUBUNIT ELFA-RELATED"/>
    <property type="match status" value="1"/>
</dbReference>
<proteinExistence type="predicted"/>